<dbReference type="Proteomes" id="UP001150924">
    <property type="component" value="Unassembled WGS sequence"/>
</dbReference>
<gene>
    <name evidence="3" type="ORF">OV079_23615</name>
</gene>
<comment type="caution">
    <text evidence="3">The sequence shown here is derived from an EMBL/GenBank/DDBJ whole genome shotgun (WGS) entry which is preliminary data.</text>
</comment>
<keyword evidence="4" id="KW-1185">Reference proteome</keyword>
<feature type="domain" description="ATPase AAA-type core" evidence="2">
    <location>
        <begin position="31"/>
        <end position="107"/>
    </location>
</feature>
<proteinExistence type="predicted"/>
<feature type="region of interest" description="Disordered" evidence="1">
    <location>
        <begin position="1"/>
        <end position="30"/>
    </location>
</feature>
<evidence type="ECO:0000313" key="3">
    <source>
        <dbReference type="EMBL" id="MCY1008491.1"/>
    </source>
</evidence>
<dbReference type="EMBL" id="JAPNKE010000002">
    <property type="protein sequence ID" value="MCY1008491.1"/>
    <property type="molecule type" value="Genomic_DNA"/>
</dbReference>
<accession>A0A9X3ERE5</accession>
<evidence type="ECO:0000259" key="2">
    <source>
        <dbReference type="Pfam" id="PF13304"/>
    </source>
</evidence>
<dbReference type="GO" id="GO:0016887">
    <property type="term" value="F:ATP hydrolysis activity"/>
    <property type="evidence" value="ECO:0007669"/>
    <property type="project" value="InterPro"/>
</dbReference>
<evidence type="ECO:0000256" key="1">
    <source>
        <dbReference type="SAM" id="MobiDB-lite"/>
    </source>
</evidence>
<dbReference type="Pfam" id="PF13304">
    <property type="entry name" value="AAA_21"/>
    <property type="match status" value="1"/>
</dbReference>
<dbReference type="Gene3D" id="3.40.50.300">
    <property type="entry name" value="P-loop containing nucleotide triphosphate hydrolases"/>
    <property type="match status" value="1"/>
</dbReference>
<sequence length="193" mass="21647">MSRPPRVVGSARPRAPRPTPGFHQDPRRQHGAQHLIHLKNMSSGQKMLVIRILSILTEIEQDSLVILEEPELHLDPAWTAQLVGLLIDLFRGYSCHFWIASHSHSVINSVPSSHVVHARDGFVTTPEKPTLLSNEPDIALSLYRAKPGAVADFIESAISAADTFDELERIVSQLGESSTRFRAWRRLLELRGR</sequence>
<evidence type="ECO:0000313" key="4">
    <source>
        <dbReference type="Proteomes" id="UP001150924"/>
    </source>
</evidence>
<dbReference type="InterPro" id="IPR027417">
    <property type="entry name" value="P-loop_NTPase"/>
</dbReference>
<organism evidence="3 4">
    <name type="scientific">Nannocystis pusilla</name>
    <dbReference type="NCBI Taxonomy" id="889268"/>
    <lineage>
        <taxon>Bacteria</taxon>
        <taxon>Pseudomonadati</taxon>
        <taxon>Myxococcota</taxon>
        <taxon>Polyangia</taxon>
        <taxon>Nannocystales</taxon>
        <taxon>Nannocystaceae</taxon>
        <taxon>Nannocystis</taxon>
    </lineage>
</organism>
<protein>
    <submittedName>
        <fullName evidence="3">AAA family ATPase</fullName>
    </submittedName>
</protein>
<dbReference type="SUPFAM" id="SSF52540">
    <property type="entry name" value="P-loop containing nucleoside triphosphate hydrolases"/>
    <property type="match status" value="1"/>
</dbReference>
<dbReference type="InterPro" id="IPR003959">
    <property type="entry name" value="ATPase_AAA_core"/>
</dbReference>
<dbReference type="RefSeq" id="WP_267771124.1">
    <property type="nucleotide sequence ID" value="NZ_JAPNKE010000002.1"/>
</dbReference>
<dbReference type="GO" id="GO:0005524">
    <property type="term" value="F:ATP binding"/>
    <property type="evidence" value="ECO:0007669"/>
    <property type="project" value="InterPro"/>
</dbReference>
<name>A0A9X3ERE5_9BACT</name>
<reference evidence="3" key="1">
    <citation type="submission" date="2022-11" db="EMBL/GenBank/DDBJ databases">
        <title>Minimal conservation of predation-associated metabolite biosynthetic gene clusters underscores biosynthetic potential of Myxococcota including descriptions for ten novel species: Archangium lansinium sp. nov., Myxococcus landrumus sp. nov., Nannocystis bai.</title>
        <authorList>
            <person name="Ahearne A."/>
            <person name="Stevens C."/>
            <person name="Phillips K."/>
        </authorList>
    </citation>
    <scope>NUCLEOTIDE SEQUENCE</scope>
    <source>
        <strain evidence="3">Na p29</strain>
    </source>
</reference>
<dbReference type="AlphaFoldDB" id="A0A9X3ERE5"/>